<proteinExistence type="predicted"/>
<name>A0ABU2NK37_9PSEU</name>
<evidence type="ECO:0000313" key="2">
    <source>
        <dbReference type="EMBL" id="MDT0353952.1"/>
    </source>
</evidence>
<organism evidence="2 3">
    <name type="scientific">Pseudonocardia charpentierae</name>
    <dbReference type="NCBI Taxonomy" id="3075545"/>
    <lineage>
        <taxon>Bacteria</taxon>
        <taxon>Bacillati</taxon>
        <taxon>Actinomycetota</taxon>
        <taxon>Actinomycetes</taxon>
        <taxon>Pseudonocardiales</taxon>
        <taxon>Pseudonocardiaceae</taxon>
        <taxon>Pseudonocardia</taxon>
    </lineage>
</organism>
<dbReference type="SUPFAM" id="SSF53041">
    <property type="entry name" value="Resolvase-like"/>
    <property type="match status" value="1"/>
</dbReference>
<dbReference type="Proteomes" id="UP001183202">
    <property type="component" value="Unassembled WGS sequence"/>
</dbReference>
<comment type="caution">
    <text evidence="2">The sequence shown here is derived from an EMBL/GenBank/DDBJ whole genome shotgun (WGS) entry which is preliminary data.</text>
</comment>
<gene>
    <name evidence="2" type="ORF">RM445_31180</name>
</gene>
<evidence type="ECO:0000259" key="1">
    <source>
        <dbReference type="Pfam" id="PF00239"/>
    </source>
</evidence>
<dbReference type="EMBL" id="JAVREJ010000055">
    <property type="protein sequence ID" value="MDT0353952.1"/>
    <property type="molecule type" value="Genomic_DNA"/>
</dbReference>
<evidence type="ECO:0000313" key="3">
    <source>
        <dbReference type="Proteomes" id="UP001183202"/>
    </source>
</evidence>
<reference evidence="3" key="1">
    <citation type="submission" date="2023-07" db="EMBL/GenBank/DDBJ databases">
        <title>30 novel species of actinomycetes from the DSMZ collection.</title>
        <authorList>
            <person name="Nouioui I."/>
        </authorList>
    </citation>
    <scope>NUCLEOTIDE SEQUENCE [LARGE SCALE GENOMIC DNA]</scope>
    <source>
        <strain evidence="3">DSM 45834</strain>
    </source>
</reference>
<keyword evidence="3" id="KW-1185">Reference proteome</keyword>
<protein>
    <submittedName>
        <fullName evidence="2">Recombinase family protein</fullName>
    </submittedName>
</protein>
<dbReference type="Pfam" id="PF00239">
    <property type="entry name" value="Resolvase"/>
    <property type="match status" value="1"/>
</dbReference>
<sequence length="65" mass="6910">MLEIGMDTSTPMGELVAATIAGTAPYECQIIGQRTRESLAAKRCYELGQDDDVHAQQLDVGVLGA</sequence>
<feature type="domain" description="Resolvase/invertase-type recombinase catalytic" evidence="1">
    <location>
        <begin position="5"/>
        <end position="44"/>
    </location>
</feature>
<dbReference type="InterPro" id="IPR036162">
    <property type="entry name" value="Resolvase-like_N_sf"/>
</dbReference>
<accession>A0ABU2NK37</accession>
<dbReference type="InterPro" id="IPR006119">
    <property type="entry name" value="Resolv_N"/>
</dbReference>